<dbReference type="Pfam" id="PF00296">
    <property type="entry name" value="Bac_luciferase"/>
    <property type="match status" value="1"/>
</dbReference>
<evidence type="ECO:0000313" key="6">
    <source>
        <dbReference type="EMBL" id="MEJ5978059.1"/>
    </source>
</evidence>
<sequence length="314" mass="34151">MKVGITCGGIGPYADGHFIRHSARAAEEAGFAHYWLPEHVVQFAAYPDSAYPYAAGSGQDMPEQSDDAPLQWDDDTYAMADVRAPLVDPVMGMAWAAAATSTIEVGSNILVLPQRNPLSLAKELASLDSFCGGRVVLGVGVGWAKEEFDALGLDFHTRGKRTDEAIVALRRLWRDERSSYQGDHFAFADAYSFPKPRRPGGVPILIGGESKPAMRRVARLADGWLPYNLPVDQAPAAIAELKAMTREAGRDPEALRIIKIVYSNASLDDLKRYRDAGVTEFNLASSGELPREQAGIKAKFAEFAETIVAPIEDL</sequence>
<keyword evidence="3 6" id="KW-0560">Oxidoreductase</keyword>
<dbReference type="InterPro" id="IPR019921">
    <property type="entry name" value="Lucif-like_OxRdtase_Rv2161c"/>
</dbReference>
<keyword evidence="4" id="KW-0503">Monooxygenase</keyword>
<dbReference type="SUPFAM" id="SSF51679">
    <property type="entry name" value="Bacterial luciferase-like"/>
    <property type="match status" value="1"/>
</dbReference>
<evidence type="ECO:0000256" key="2">
    <source>
        <dbReference type="ARBA" id="ARBA00022643"/>
    </source>
</evidence>
<protein>
    <submittedName>
        <fullName evidence="6">TIGR03619 family F420-dependent LLM class oxidoreductase</fullName>
        <ecNumber evidence="6">1.-.-.-</ecNumber>
    </submittedName>
</protein>
<keyword evidence="1" id="KW-0285">Flavoprotein</keyword>
<dbReference type="GO" id="GO:0016491">
    <property type="term" value="F:oxidoreductase activity"/>
    <property type="evidence" value="ECO:0007669"/>
    <property type="project" value="UniProtKB-KW"/>
</dbReference>
<dbReference type="EMBL" id="JBBHJZ010000003">
    <property type="protein sequence ID" value="MEJ5978059.1"/>
    <property type="molecule type" value="Genomic_DNA"/>
</dbReference>
<dbReference type="InterPro" id="IPR036661">
    <property type="entry name" value="Luciferase-like_sf"/>
</dbReference>
<gene>
    <name evidence="6" type="ORF">WG901_15515</name>
</gene>
<dbReference type="InterPro" id="IPR011251">
    <property type="entry name" value="Luciferase-like_dom"/>
</dbReference>
<dbReference type="PANTHER" id="PTHR42847">
    <property type="entry name" value="ALKANESULFONATE MONOOXYGENASE"/>
    <property type="match status" value="1"/>
</dbReference>
<evidence type="ECO:0000313" key="7">
    <source>
        <dbReference type="Proteomes" id="UP001361239"/>
    </source>
</evidence>
<evidence type="ECO:0000256" key="4">
    <source>
        <dbReference type="ARBA" id="ARBA00023033"/>
    </source>
</evidence>
<reference evidence="6 7" key="1">
    <citation type="submission" date="2024-03" db="EMBL/GenBank/DDBJ databases">
        <authorList>
            <person name="Jo J.-H."/>
        </authorList>
    </citation>
    <scope>NUCLEOTIDE SEQUENCE [LARGE SCALE GENOMIC DNA]</scope>
    <source>
        <strain evidence="6 7">PS1R-30</strain>
    </source>
</reference>
<dbReference type="NCBIfam" id="TIGR03619">
    <property type="entry name" value="F420_Rv2161c"/>
    <property type="match status" value="1"/>
</dbReference>
<dbReference type="InterPro" id="IPR050172">
    <property type="entry name" value="SsuD_RutA_monooxygenase"/>
</dbReference>
<organism evidence="6 7">
    <name type="scientific">Novosphingobium anseongense</name>
    <dbReference type="NCBI Taxonomy" id="3133436"/>
    <lineage>
        <taxon>Bacteria</taxon>
        <taxon>Pseudomonadati</taxon>
        <taxon>Pseudomonadota</taxon>
        <taxon>Alphaproteobacteria</taxon>
        <taxon>Sphingomonadales</taxon>
        <taxon>Sphingomonadaceae</taxon>
        <taxon>Novosphingobium</taxon>
    </lineage>
</organism>
<evidence type="ECO:0000256" key="3">
    <source>
        <dbReference type="ARBA" id="ARBA00023002"/>
    </source>
</evidence>
<comment type="caution">
    <text evidence="6">The sequence shown here is derived from an EMBL/GenBank/DDBJ whole genome shotgun (WGS) entry which is preliminary data.</text>
</comment>
<dbReference type="EC" id="1.-.-.-" evidence="6"/>
<dbReference type="PANTHER" id="PTHR42847:SF4">
    <property type="entry name" value="ALKANESULFONATE MONOOXYGENASE-RELATED"/>
    <property type="match status" value="1"/>
</dbReference>
<evidence type="ECO:0000259" key="5">
    <source>
        <dbReference type="Pfam" id="PF00296"/>
    </source>
</evidence>
<proteinExistence type="predicted"/>
<accession>A0ABU8RYA0</accession>
<dbReference type="Gene3D" id="3.20.20.30">
    <property type="entry name" value="Luciferase-like domain"/>
    <property type="match status" value="1"/>
</dbReference>
<dbReference type="Proteomes" id="UP001361239">
    <property type="component" value="Unassembled WGS sequence"/>
</dbReference>
<feature type="domain" description="Luciferase-like" evidence="5">
    <location>
        <begin position="87"/>
        <end position="258"/>
    </location>
</feature>
<name>A0ABU8RYA0_9SPHN</name>
<keyword evidence="2" id="KW-0288">FMN</keyword>
<keyword evidence="7" id="KW-1185">Reference proteome</keyword>
<evidence type="ECO:0000256" key="1">
    <source>
        <dbReference type="ARBA" id="ARBA00022630"/>
    </source>
</evidence>
<dbReference type="RefSeq" id="WP_339588003.1">
    <property type="nucleotide sequence ID" value="NZ_JBBHJZ010000003.1"/>
</dbReference>